<reference evidence="1 2" key="1">
    <citation type="submission" date="2018-08" db="EMBL/GenBank/DDBJ databases">
        <title>Komagataeibacter sp. AV 382.</title>
        <authorList>
            <person name="Skraban J."/>
            <person name="Trcek J."/>
        </authorList>
    </citation>
    <scope>NUCLEOTIDE SEQUENCE [LARGE SCALE GENOMIC DNA]</scope>
    <source>
        <strain evidence="1 2">AV 382</strain>
    </source>
</reference>
<evidence type="ECO:0000313" key="1">
    <source>
        <dbReference type="EMBL" id="RFD18465.1"/>
    </source>
</evidence>
<dbReference type="Proteomes" id="UP000262371">
    <property type="component" value="Unassembled WGS sequence"/>
</dbReference>
<keyword evidence="2" id="KW-1185">Reference proteome</keyword>
<organism evidence="1 2">
    <name type="scientific">Komagataeibacter melaceti</name>
    <dbReference type="NCBI Taxonomy" id="2766577"/>
    <lineage>
        <taxon>Bacteria</taxon>
        <taxon>Pseudomonadati</taxon>
        <taxon>Pseudomonadota</taxon>
        <taxon>Alphaproteobacteria</taxon>
        <taxon>Acetobacterales</taxon>
        <taxon>Acetobacteraceae</taxon>
        <taxon>Komagataeibacter</taxon>
    </lineage>
</organism>
<protein>
    <submittedName>
        <fullName evidence="1">Uncharacterized protein</fullName>
    </submittedName>
</protein>
<feature type="non-terminal residue" evidence="1">
    <location>
        <position position="138"/>
    </location>
</feature>
<dbReference type="EMBL" id="QUWV01000220">
    <property type="protein sequence ID" value="RFD18465.1"/>
    <property type="molecule type" value="Genomic_DNA"/>
</dbReference>
<evidence type="ECO:0000313" key="2">
    <source>
        <dbReference type="Proteomes" id="UP000262371"/>
    </source>
</evidence>
<dbReference type="AlphaFoldDB" id="A0A371YW60"/>
<proteinExistence type="predicted"/>
<gene>
    <name evidence="1" type="ORF">DY926_16510</name>
</gene>
<comment type="caution">
    <text evidence="1">The sequence shown here is derived from an EMBL/GenBank/DDBJ whole genome shotgun (WGS) entry which is preliminary data.</text>
</comment>
<sequence length="138" mass="15025">MAVLILQATPATRIIGKMGASTSYEITTHMVPPRQITATTMPVIATQVLTFGRHVALMCPRRSFMVLVRPARGQRKPRGFDAAMRAEELNCVSWLHVTLAHPVPHADGPGVVSWGGRFTPFCLDGHDPVWPGDGPAFL</sequence>
<accession>A0A371YW60</accession>
<name>A0A371YW60_9PROT</name>